<dbReference type="GeneTree" id="ENSGT00940000154790"/>
<dbReference type="GO" id="GO:0045165">
    <property type="term" value="P:cell fate commitment"/>
    <property type="evidence" value="ECO:0007669"/>
    <property type="project" value="UniProtKB-ARBA"/>
</dbReference>
<keyword evidence="5" id="KW-0804">Transcription</keyword>
<evidence type="ECO:0000256" key="3">
    <source>
        <dbReference type="ARBA" id="ARBA00023125"/>
    </source>
</evidence>
<keyword evidence="2" id="KW-0805">Transcription regulation</keyword>
<dbReference type="OMA" id="YPIPPRM"/>
<feature type="region of interest" description="Disordered" evidence="7">
    <location>
        <begin position="154"/>
        <end position="204"/>
    </location>
</feature>
<dbReference type="GO" id="GO:0060059">
    <property type="term" value="P:embryonic retina morphogenesis in camera-type eye"/>
    <property type="evidence" value="ECO:0007669"/>
    <property type="project" value="UniProtKB-ARBA"/>
</dbReference>
<dbReference type="Ensembl" id="ENSJJAT00000022199.1">
    <property type="protein sequence ID" value="ENSJJAP00000015692.1"/>
    <property type="gene ID" value="ENSJJAG00000017786.1"/>
</dbReference>
<evidence type="ECO:0000259" key="8">
    <source>
        <dbReference type="PROSITE" id="PS51818"/>
    </source>
</evidence>
<dbReference type="OrthoDB" id="10038576at2759"/>
<dbReference type="AlphaFoldDB" id="A0A8C5L085"/>
<keyword evidence="10" id="KW-1185">Reference proteome</keyword>
<name>A0A8C5L085_JACJA</name>
<dbReference type="GO" id="GO:0007417">
    <property type="term" value="P:central nervous system development"/>
    <property type="evidence" value="ECO:0007669"/>
    <property type="project" value="UniProtKB-ARBA"/>
</dbReference>
<organism evidence="9 10">
    <name type="scientific">Jaculus jaculus</name>
    <name type="common">Lesser Egyptian jerboa</name>
    <dbReference type="NCBI Taxonomy" id="51337"/>
    <lineage>
        <taxon>Eukaryota</taxon>
        <taxon>Metazoa</taxon>
        <taxon>Chordata</taxon>
        <taxon>Craniata</taxon>
        <taxon>Vertebrata</taxon>
        <taxon>Euteleostomi</taxon>
        <taxon>Mammalia</taxon>
        <taxon>Eutheria</taxon>
        <taxon>Euarchontoglires</taxon>
        <taxon>Glires</taxon>
        <taxon>Rodentia</taxon>
        <taxon>Myomorpha</taxon>
        <taxon>Dipodoidea</taxon>
        <taxon>Dipodidae</taxon>
        <taxon>Dipodinae</taxon>
        <taxon>Jaculus</taxon>
    </lineage>
</organism>
<sequence>MDPASVLLSPQSQACSHLAEPCKEDERSPPSCELGRDSPFPWSQLPVSSLPDPGWFVDEHIRAKRARVETIVQGMGLSPSPLVPGSARARDNPCCPEKARERKRKQRLPMQQGLLKPDTAPDQSPRKGGPGVREQLQLLQQRLTQLQEHILQASEPRAPAQGLGGSQHRRGPRGAGQRAGCRTSPCTADSDPHQAANHDLPAAPDPRVAEVDRQREESTFCQALLAVLRTELSKAVAQAVETVLQKVLLDPAGHPTQGRSFQGLVTEGRSQPPSPGESAYKDPLALGALPRSVYLQAGVPLGSLSLTEPLDSPVCHISPRGVPKPRQGPPANCPLTTVPLHTQENQLFSQLLGHGRSGRCCGAPPQGPSPRSHPCPESALPPWVLSQQQLPLPFPTALPASGPLLSSAKREQGDLQAVAEALPFSSIHIQEGLNAGHLKKAKLMFFFTRYPSANLLKVHFPDVQFNRCITSQMIKWFSNFREFYYIQMEKYARQAIADGVTNPKMLVVLRDAELFRVLNTHYNKGNDFEVPDCFLETASVTLQEFFCAVATGKDSAPSWKKPIYKIISKLDSDIPERFRSSSYPQDLCRS</sequence>
<gene>
    <name evidence="9" type="primary">Prox2</name>
</gene>
<dbReference type="GO" id="GO:0031016">
    <property type="term" value="P:pancreas development"/>
    <property type="evidence" value="ECO:0007669"/>
    <property type="project" value="UniProtKB-ARBA"/>
</dbReference>
<dbReference type="GeneID" id="101612015"/>
<dbReference type="GO" id="GO:0005737">
    <property type="term" value="C:cytoplasm"/>
    <property type="evidence" value="ECO:0007669"/>
    <property type="project" value="UniProtKB-ARBA"/>
</dbReference>
<accession>A0A8C5L085</accession>
<feature type="region of interest" description="Disordered" evidence="7">
    <location>
        <begin position="77"/>
        <end position="131"/>
    </location>
</feature>
<dbReference type="Proteomes" id="UP000694385">
    <property type="component" value="Unassembled WGS sequence"/>
</dbReference>
<dbReference type="InterPro" id="IPR009057">
    <property type="entry name" value="Homeodomain-like_sf"/>
</dbReference>
<dbReference type="GO" id="GO:0000981">
    <property type="term" value="F:DNA-binding transcription factor activity, RNA polymerase II-specific"/>
    <property type="evidence" value="ECO:0007669"/>
    <property type="project" value="TreeGrafter"/>
</dbReference>
<dbReference type="GO" id="GO:0070365">
    <property type="term" value="P:hepatocyte differentiation"/>
    <property type="evidence" value="ECO:0007669"/>
    <property type="project" value="UniProtKB-ARBA"/>
</dbReference>
<dbReference type="PANTHER" id="PTHR12198:SF5">
    <property type="entry name" value="PROSPERO HOMEOBOX PROTEIN 2"/>
    <property type="match status" value="1"/>
</dbReference>
<evidence type="ECO:0000256" key="4">
    <source>
        <dbReference type="ARBA" id="ARBA00023155"/>
    </source>
</evidence>
<protein>
    <submittedName>
        <fullName evidence="9">Prospero homeobox 2</fullName>
    </submittedName>
</protein>
<dbReference type="GO" id="GO:0060836">
    <property type="term" value="P:lymphatic endothelial cell differentiation"/>
    <property type="evidence" value="ECO:0007669"/>
    <property type="project" value="UniProtKB-ARBA"/>
</dbReference>
<dbReference type="GO" id="GO:0035295">
    <property type="term" value="P:tube development"/>
    <property type="evidence" value="ECO:0007669"/>
    <property type="project" value="UniProtKB-ARBA"/>
</dbReference>
<keyword evidence="3" id="KW-0238">DNA-binding</keyword>
<dbReference type="InterPro" id="IPR023082">
    <property type="entry name" value="Homeo_prospero_dom"/>
</dbReference>
<evidence type="ECO:0000313" key="10">
    <source>
        <dbReference type="Proteomes" id="UP000694385"/>
    </source>
</evidence>
<feature type="region of interest" description="Disordered" evidence="7">
    <location>
        <begin position="17"/>
        <end position="49"/>
    </location>
</feature>
<comment type="subcellular location">
    <subcellularLocation>
        <location evidence="1">Nucleus</location>
    </subcellularLocation>
</comment>
<keyword evidence="4" id="KW-0371">Homeobox</keyword>
<dbReference type="Pfam" id="PF05044">
    <property type="entry name" value="HPD"/>
    <property type="match status" value="1"/>
</dbReference>
<evidence type="ECO:0000256" key="2">
    <source>
        <dbReference type="ARBA" id="ARBA00023015"/>
    </source>
</evidence>
<dbReference type="GO" id="GO:0070309">
    <property type="term" value="P:lens fiber cell morphogenesis"/>
    <property type="evidence" value="ECO:0007669"/>
    <property type="project" value="UniProtKB-ARBA"/>
</dbReference>
<reference evidence="9" key="1">
    <citation type="submission" date="2025-08" db="UniProtKB">
        <authorList>
            <consortium name="Ensembl"/>
        </authorList>
    </citation>
    <scope>IDENTIFICATION</scope>
</reference>
<keyword evidence="6" id="KW-0539">Nucleus</keyword>
<evidence type="ECO:0000256" key="1">
    <source>
        <dbReference type="ARBA" id="ARBA00004123"/>
    </source>
</evidence>
<dbReference type="InterPro" id="IPR037131">
    <property type="entry name" value="Homeo_prospero_dom_sf"/>
</dbReference>
<dbReference type="Gene3D" id="1.10.10.500">
    <property type="entry name" value="Homeo-prospero domain"/>
    <property type="match status" value="1"/>
</dbReference>
<evidence type="ECO:0000256" key="5">
    <source>
        <dbReference type="ARBA" id="ARBA00023163"/>
    </source>
</evidence>
<dbReference type="SUPFAM" id="SSF46689">
    <property type="entry name" value="Homeodomain-like"/>
    <property type="match status" value="1"/>
</dbReference>
<dbReference type="GO" id="GO:0048646">
    <property type="term" value="P:anatomical structure formation involved in morphogenesis"/>
    <property type="evidence" value="ECO:0007669"/>
    <property type="project" value="UniProtKB-ARBA"/>
</dbReference>
<dbReference type="PROSITE" id="PS51818">
    <property type="entry name" value="HOMEO_PROSPERO"/>
    <property type="match status" value="1"/>
</dbReference>
<evidence type="ECO:0000313" key="9">
    <source>
        <dbReference type="Ensembl" id="ENSJJAP00000015692.1"/>
    </source>
</evidence>
<evidence type="ECO:0000256" key="6">
    <source>
        <dbReference type="ARBA" id="ARBA00023242"/>
    </source>
</evidence>
<dbReference type="CTD" id="283571"/>
<reference evidence="9" key="2">
    <citation type="submission" date="2025-09" db="UniProtKB">
        <authorList>
            <consortium name="Ensembl"/>
        </authorList>
    </citation>
    <scope>IDENTIFICATION</scope>
</reference>
<evidence type="ECO:0000256" key="7">
    <source>
        <dbReference type="SAM" id="MobiDB-lite"/>
    </source>
</evidence>
<dbReference type="FunFam" id="1.10.10.500:FF:000001">
    <property type="entry name" value="Prospero homeobox protein 1"/>
    <property type="match status" value="1"/>
</dbReference>
<feature type="region of interest" description="Disordered" evidence="7">
    <location>
        <begin position="251"/>
        <end position="282"/>
    </location>
</feature>
<dbReference type="GO" id="GO:0005634">
    <property type="term" value="C:nucleus"/>
    <property type="evidence" value="ECO:0007669"/>
    <property type="project" value="UniProtKB-SubCell"/>
</dbReference>
<dbReference type="GO" id="GO:0000978">
    <property type="term" value="F:RNA polymerase II cis-regulatory region sequence-specific DNA binding"/>
    <property type="evidence" value="ECO:0007669"/>
    <property type="project" value="TreeGrafter"/>
</dbReference>
<feature type="domain" description="Prospero" evidence="8">
    <location>
        <begin position="430"/>
        <end position="588"/>
    </location>
</feature>
<dbReference type="InterPro" id="IPR039350">
    <property type="entry name" value="Prospero_homeodomain"/>
</dbReference>
<proteinExistence type="predicted"/>
<dbReference type="PANTHER" id="PTHR12198">
    <property type="entry name" value="HOMEOBOX PROTEIN PROSPERO/PROX-1/CEH-26"/>
    <property type="match status" value="1"/>
</dbReference>